<evidence type="ECO:0000313" key="1">
    <source>
        <dbReference type="EMBL" id="MXO94064.1"/>
    </source>
</evidence>
<accession>A0A845A2Y7</accession>
<keyword evidence="2" id="KW-1185">Reference proteome</keyword>
<protein>
    <submittedName>
        <fullName evidence="1">Uncharacterized protein</fullName>
    </submittedName>
</protein>
<dbReference type="OrthoDB" id="7159274at2"/>
<dbReference type="AlphaFoldDB" id="A0A845A2Y7"/>
<sequence length="185" mass="21676">MPETVRLVATDEEWAEFLIWRAQPRPIMLDRSGRNPDVPHDLADDLFARLIARLNEGELVAFGRWGEEHLFREIEPMHWATMHYNIWFNELGYAEGGRIGFSSICIDQRAHQSMPTSKPQVRSAVSRVVATWLKTNPESQITRQDMLALVREELRPEYQVSENLFNGIWRAEFPDENKYQNRPPK</sequence>
<dbReference type="RefSeq" id="WP_131453331.1">
    <property type="nucleotide sequence ID" value="NZ_BMJK01000001.1"/>
</dbReference>
<organism evidence="1 2">
    <name type="scientific">Aurantiacibacter arachoides</name>
    <dbReference type="NCBI Taxonomy" id="1850444"/>
    <lineage>
        <taxon>Bacteria</taxon>
        <taxon>Pseudomonadati</taxon>
        <taxon>Pseudomonadota</taxon>
        <taxon>Alphaproteobacteria</taxon>
        <taxon>Sphingomonadales</taxon>
        <taxon>Erythrobacteraceae</taxon>
        <taxon>Aurantiacibacter</taxon>
    </lineage>
</organism>
<evidence type="ECO:0000313" key="2">
    <source>
        <dbReference type="Proteomes" id="UP000460626"/>
    </source>
</evidence>
<dbReference type="Proteomes" id="UP000460626">
    <property type="component" value="Unassembled WGS sequence"/>
</dbReference>
<gene>
    <name evidence="1" type="ORF">GRI62_10670</name>
</gene>
<dbReference type="EMBL" id="WTYH01000001">
    <property type="protein sequence ID" value="MXO94064.1"/>
    <property type="molecule type" value="Genomic_DNA"/>
</dbReference>
<name>A0A845A2Y7_9SPHN</name>
<comment type="caution">
    <text evidence="1">The sequence shown here is derived from an EMBL/GenBank/DDBJ whole genome shotgun (WGS) entry which is preliminary data.</text>
</comment>
<proteinExistence type="predicted"/>
<reference evidence="1 2" key="1">
    <citation type="submission" date="2019-12" db="EMBL/GenBank/DDBJ databases">
        <title>Genomic-based taxomic classification of the family Erythrobacteraceae.</title>
        <authorList>
            <person name="Xu L."/>
        </authorList>
    </citation>
    <scope>NUCLEOTIDE SEQUENCE [LARGE SCALE GENOMIC DNA]</scope>
    <source>
        <strain evidence="1 2">RC4-10-4</strain>
    </source>
</reference>